<gene>
    <name evidence="2" type="ORF">DZC72_13945</name>
</gene>
<proteinExistence type="predicted"/>
<dbReference type="RefSeq" id="WP_125223493.1">
    <property type="nucleotide sequence ID" value="NZ_QUSX01000002.1"/>
</dbReference>
<protein>
    <submittedName>
        <fullName evidence="2">Transglutaminase family protein</fullName>
    </submittedName>
</protein>
<dbReference type="SUPFAM" id="SSF54001">
    <property type="entry name" value="Cysteine proteinases"/>
    <property type="match status" value="1"/>
</dbReference>
<comment type="caution">
    <text evidence="2">The sequence shown here is derived from an EMBL/GenBank/DDBJ whole genome shotgun (WGS) entry which is preliminary data.</text>
</comment>
<dbReference type="PANTHER" id="PTHR33490:SF6">
    <property type="entry name" value="SLL1049 PROTEIN"/>
    <property type="match status" value="1"/>
</dbReference>
<dbReference type="OrthoDB" id="9804872at2"/>
<dbReference type="Gene3D" id="3.10.620.30">
    <property type="match status" value="1"/>
</dbReference>
<dbReference type="SMART" id="SM00460">
    <property type="entry name" value="TGc"/>
    <property type="match status" value="1"/>
</dbReference>
<dbReference type="Proteomes" id="UP000286990">
    <property type="component" value="Unassembled WGS sequence"/>
</dbReference>
<feature type="domain" description="Transglutaminase-like" evidence="1">
    <location>
        <begin position="173"/>
        <end position="238"/>
    </location>
</feature>
<evidence type="ECO:0000313" key="2">
    <source>
        <dbReference type="EMBL" id="RRQ48770.1"/>
    </source>
</evidence>
<dbReference type="EMBL" id="QUSX01000002">
    <property type="protein sequence ID" value="RRQ48770.1"/>
    <property type="molecule type" value="Genomic_DNA"/>
</dbReference>
<dbReference type="InterPro" id="IPR038765">
    <property type="entry name" value="Papain-like_cys_pep_sf"/>
</dbReference>
<sequence>MRKEYTVTYKSENIYDNWVHDAYWQFLIIPLENDTQKLKEFDFSNSLHCIDQFSINGFGFNTIKVHPQNKFKNISFEATFKVLKSKKNLPEQTSFAQVESSWKEIGSLEFKIDFEQFLKVTSLTKIPKEKQGLFQFENYRGVFENLKDLNHWTHSHIAYRSGVTDTTSTLEIILKQRTGVCQDFAHLFCAICRQNNIPCRYVAGYLNHESGYLGDSQMHAWVEAYVPSYGWLGLDPTNDVLANMNHIKVCHGKDYNDCSPLKGIVHSLGNHTTTHSVVVKNHQRQIQQ</sequence>
<dbReference type="InterPro" id="IPR002931">
    <property type="entry name" value="Transglutaminase-like"/>
</dbReference>
<name>A0A426RIB4_9FLAO</name>
<dbReference type="AlphaFoldDB" id="A0A426RIB4"/>
<dbReference type="PANTHER" id="PTHR33490">
    <property type="entry name" value="BLR5614 PROTEIN-RELATED"/>
    <property type="match status" value="1"/>
</dbReference>
<dbReference type="Pfam" id="PF01841">
    <property type="entry name" value="Transglut_core"/>
    <property type="match status" value="1"/>
</dbReference>
<evidence type="ECO:0000313" key="3">
    <source>
        <dbReference type="Proteomes" id="UP000286990"/>
    </source>
</evidence>
<reference evidence="3" key="2">
    <citation type="submission" date="2018-12" db="EMBL/GenBank/DDBJ databases">
        <title>Maribacter lutimaris sp. nov., isolated from marine sediment.</title>
        <authorList>
            <person name="Kim K.K."/>
        </authorList>
    </citation>
    <scope>NUCLEOTIDE SEQUENCE [LARGE SCALE GENOMIC DNA]</scope>
    <source>
        <strain evidence="3">PoM-212</strain>
    </source>
</reference>
<reference evidence="3" key="1">
    <citation type="submission" date="2018-08" db="EMBL/GenBank/DDBJ databases">
        <authorList>
            <person name="Khan S.A."/>
            <person name="J S.E."/>
        </authorList>
    </citation>
    <scope>NUCLEOTIDE SEQUENCE [LARGE SCALE GENOMIC DNA]</scope>
    <source>
        <strain evidence="3">PoM-212</strain>
    </source>
</reference>
<keyword evidence="3" id="KW-1185">Reference proteome</keyword>
<organism evidence="2 3">
    <name type="scientific">Maribacter algicola</name>
    <dbReference type="NCBI Taxonomy" id="2498892"/>
    <lineage>
        <taxon>Bacteria</taxon>
        <taxon>Pseudomonadati</taxon>
        <taxon>Bacteroidota</taxon>
        <taxon>Flavobacteriia</taxon>
        <taxon>Flavobacteriales</taxon>
        <taxon>Flavobacteriaceae</taxon>
        <taxon>Maribacter</taxon>
    </lineage>
</organism>
<evidence type="ECO:0000259" key="1">
    <source>
        <dbReference type="SMART" id="SM00460"/>
    </source>
</evidence>
<accession>A0A426RIB4</accession>